<dbReference type="EMBL" id="KZ613469">
    <property type="protein sequence ID" value="PMD25957.1"/>
    <property type="molecule type" value="Genomic_DNA"/>
</dbReference>
<feature type="compositionally biased region" description="Basic residues" evidence="1">
    <location>
        <begin position="42"/>
        <end position="59"/>
    </location>
</feature>
<feature type="region of interest" description="Disordered" evidence="1">
    <location>
        <begin position="33"/>
        <end position="64"/>
    </location>
</feature>
<protein>
    <submittedName>
        <fullName evidence="2">Uncharacterized protein</fullName>
    </submittedName>
</protein>
<reference evidence="2 3" key="1">
    <citation type="submission" date="2016-05" db="EMBL/GenBank/DDBJ databases">
        <title>A degradative enzymes factory behind the ericoid mycorrhizal symbiosis.</title>
        <authorList>
            <consortium name="DOE Joint Genome Institute"/>
            <person name="Martino E."/>
            <person name="Morin E."/>
            <person name="Grelet G."/>
            <person name="Kuo A."/>
            <person name="Kohler A."/>
            <person name="Daghino S."/>
            <person name="Barry K."/>
            <person name="Choi C."/>
            <person name="Cichocki N."/>
            <person name="Clum A."/>
            <person name="Copeland A."/>
            <person name="Hainaut M."/>
            <person name="Haridas S."/>
            <person name="Labutti K."/>
            <person name="Lindquist E."/>
            <person name="Lipzen A."/>
            <person name="Khouja H.-R."/>
            <person name="Murat C."/>
            <person name="Ohm R."/>
            <person name="Olson A."/>
            <person name="Spatafora J."/>
            <person name="Veneault-Fourrey C."/>
            <person name="Henrissat B."/>
            <person name="Grigoriev I."/>
            <person name="Martin F."/>
            <person name="Perotto S."/>
        </authorList>
    </citation>
    <scope>NUCLEOTIDE SEQUENCE [LARGE SCALE GENOMIC DNA]</scope>
    <source>
        <strain evidence="2 3">UAMH 7357</strain>
    </source>
</reference>
<dbReference type="Proteomes" id="UP000235672">
    <property type="component" value="Unassembled WGS sequence"/>
</dbReference>
<accession>A0A2J6QI64</accession>
<evidence type="ECO:0000313" key="2">
    <source>
        <dbReference type="EMBL" id="PMD25957.1"/>
    </source>
</evidence>
<keyword evidence="3" id="KW-1185">Reference proteome</keyword>
<evidence type="ECO:0000313" key="3">
    <source>
        <dbReference type="Proteomes" id="UP000235672"/>
    </source>
</evidence>
<proteinExistence type="predicted"/>
<name>A0A2J6QI64_9HELO</name>
<gene>
    <name evidence="2" type="ORF">NA56DRAFT_699034</name>
</gene>
<sequence length="128" mass="14221">MNENRLTSASESGLHENQCCAAAFIAICTESKPGPPTLSGHNRAKAPPKRKHYHCHHGPPRPPSNTLYFTHPSALYSIRVTRQVPSRAIFTSFHLLRHDSSSFLPHQSKVDQTQSYPVVEFGETVCGE</sequence>
<organism evidence="2 3">
    <name type="scientific">Hyaloscypha hepaticicola</name>
    <dbReference type="NCBI Taxonomy" id="2082293"/>
    <lineage>
        <taxon>Eukaryota</taxon>
        <taxon>Fungi</taxon>
        <taxon>Dikarya</taxon>
        <taxon>Ascomycota</taxon>
        <taxon>Pezizomycotina</taxon>
        <taxon>Leotiomycetes</taxon>
        <taxon>Helotiales</taxon>
        <taxon>Hyaloscyphaceae</taxon>
        <taxon>Hyaloscypha</taxon>
    </lineage>
</organism>
<dbReference type="AlphaFoldDB" id="A0A2J6QI64"/>
<evidence type="ECO:0000256" key="1">
    <source>
        <dbReference type="SAM" id="MobiDB-lite"/>
    </source>
</evidence>